<proteinExistence type="predicted"/>
<dbReference type="EMBL" id="CAKOGL010000004">
    <property type="protein sequence ID" value="CAH2085213.1"/>
    <property type="molecule type" value="Genomic_DNA"/>
</dbReference>
<keyword evidence="3" id="KW-1185">Reference proteome</keyword>
<name>A0AAU9TE16_EUPED</name>
<organism evidence="2 3">
    <name type="scientific">Euphydryas editha</name>
    <name type="common">Edith's checkerspot</name>
    <dbReference type="NCBI Taxonomy" id="104508"/>
    <lineage>
        <taxon>Eukaryota</taxon>
        <taxon>Metazoa</taxon>
        <taxon>Ecdysozoa</taxon>
        <taxon>Arthropoda</taxon>
        <taxon>Hexapoda</taxon>
        <taxon>Insecta</taxon>
        <taxon>Pterygota</taxon>
        <taxon>Neoptera</taxon>
        <taxon>Endopterygota</taxon>
        <taxon>Lepidoptera</taxon>
        <taxon>Glossata</taxon>
        <taxon>Ditrysia</taxon>
        <taxon>Papilionoidea</taxon>
        <taxon>Nymphalidae</taxon>
        <taxon>Nymphalinae</taxon>
        <taxon>Euphydryas</taxon>
    </lineage>
</organism>
<accession>A0AAU9TE16</accession>
<reference evidence="2" key="1">
    <citation type="submission" date="2022-03" db="EMBL/GenBank/DDBJ databases">
        <authorList>
            <person name="Tunstrom K."/>
        </authorList>
    </citation>
    <scope>NUCLEOTIDE SEQUENCE</scope>
</reference>
<comment type="caution">
    <text evidence="2">The sequence shown here is derived from an EMBL/GenBank/DDBJ whole genome shotgun (WGS) entry which is preliminary data.</text>
</comment>
<evidence type="ECO:0000256" key="1">
    <source>
        <dbReference type="SAM" id="SignalP"/>
    </source>
</evidence>
<dbReference type="Proteomes" id="UP001153954">
    <property type="component" value="Unassembled WGS sequence"/>
</dbReference>
<feature type="chain" id="PRO_5043807163" evidence="1">
    <location>
        <begin position="24"/>
        <end position="190"/>
    </location>
</feature>
<protein>
    <submittedName>
        <fullName evidence="2">Uncharacterized protein</fullName>
    </submittedName>
</protein>
<dbReference type="AlphaFoldDB" id="A0AAU9TE16"/>
<feature type="signal peptide" evidence="1">
    <location>
        <begin position="1"/>
        <end position="23"/>
    </location>
</feature>
<evidence type="ECO:0000313" key="2">
    <source>
        <dbReference type="EMBL" id="CAH2085213.1"/>
    </source>
</evidence>
<gene>
    <name evidence="2" type="ORF">EEDITHA_LOCUS1714</name>
</gene>
<evidence type="ECO:0000313" key="3">
    <source>
        <dbReference type="Proteomes" id="UP001153954"/>
    </source>
</evidence>
<sequence>MGPGRSNNFVNIAIITFSALVSAQDYYEEHHKNQIRSQDEHFTEIPKKIDFELEGENAVANFNKYVTNIQDLASKRNVHVTYKVQVITVIKNKHRKPNKLSNGKSKKYNIPLKKKNMKLSSFEMVLRKRVNDIGFKNNNKDEETTTDRQHIIFTTRSTSSGKYKPVVSGAKTKYAKIIRPVRNKIITLES</sequence>
<keyword evidence="1" id="KW-0732">Signal</keyword>